<gene>
    <name evidence="3" type="ORF">B2G88_04940</name>
</gene>
<evidence type="ECO:0000313" key="4">
    <source>
        <dbReference type="Proteomes" id="UP000196084"/>
    </source>
</evidence>
<dbReference type="OrthoDB" id="206527at2157"/>
<feature type="transmembrane region" description="Helical" evidence="1">
    <location>
        <begin position="96"/>
        <end position="116"/>
    </location>
</feature>
<keyword evidence="4" id="KW-1185">Reference proteome</keyword>
<keyword evidence="1" id="KW-1133">Transmembrane helix</keyword>
<reference evidence="3 4" key="1">
    <citation type="submission" date="2017-02" db="EMBL/GenBank/DDBJ databases">
        <title>Natronthermophilus aegyptiacus gen. nov.,sp. nov., an aerobic, extremely halophilic alkalithermophilic archaeon isolated from the athalassohaline Wadi An Natrun, Egypt.</title>
        <authorList>
            <person name="Zhao B."/>
        </authorList>
    </citation>
    <scope>NUCLEOTIDE SEQUENCE [LARGE SCALE GENOMIC DNA]</scope>
    <source>
        <strain evidence="3 4">CGMCC 1.3597</strain>
    </source>
</reference>
<feature type="transmembrane region" description="Helical" evidence="1">
    <location>
        <begin position="7"/>
        <end position="28"/>
    </location>
</feature>
<feature type="transmembrane region" description="Helical" evidence="1">
    <location>
        <begin position="34"/>
        <end position="57"/>
    </location>
</feature>
<dbReference type="Proteomes" id="UP000196084">
    <property type="component" value="Unassembled WGS sequence"/>
</dbReference>
<protein>
    <recommendedName>
        <fullName evidence="2">DUF8147 domain-containing protein</fullName>
    </recommendedName>
</protein>
<feature type="domain" description="DUF8147" evidence="2">
    <location>
        <begin position="3"/>
        <end position="116"/>
    </location>
</feature>
<proteinExistence type="predicted"/>
<dbReference type="Pfam" id="PF26472">
    <property type="entry name" value="DUF8147"/>
    <property type="match status" value="1"/>
</dbReference>
<name>A0A202ED28_9EURY</name>
<dbReference type="InterPro" id="IPR058460">
    <property type="entry name" value="DUF8147"/>
</dbReference>
<accession>A0A202ED28</accession>
<dbReference type="AlphaFoldDB" id="A0A202ED28"/>
<evidence type="ECO:0000313" key="3">
    <source>
        <dbReference type="EMBL" id="OVE86139.1"/>
    </source>
</evidence>
<organism evidence="3 4">
    <name type="scientific">Natronolimnobius baerhuensis</name>
    <dbReference type="NCBI Taxonomy" id="253108"/>
    <lineage>
        <taxon>Archaea</taxon>
        <taxon>Methanobacteriati</taxon>
        <taxon>Methanobacteriota</taxon>
        <taxon>Stenosarchaea group</taxon>
        <taxon>Halobacteria</taxon>
        <taxon>Halobacteriales</taxon>
        <taxon>Natrialbaceae</taxon>
        <taxon>Natronolimnobius</taxon>
    </lineage>
</organism>
<evidence type="ECO:0000259" key="2">
    <source>
        <dbReference type="Pfam" id="PF26472"/>
    </source>
</evidence>
<keyword evidence="1" id="KW-0812">Transmembrane</keyword>
<feature type="transmembrane region" description="Helical" evidence="1">
    <location>
        <begin position="69"/>
        <end position="90"/>
    </location>
</feature>
<dbReference type="EMBL" id="MWPH01000001">
    <property type="protein sequence ID" value="OVE86139.1"/>
    <property type="molecule type" value="Genomic_DNA"/>
</dbReference>
<keyword evidence="1" id="KW-0472">Membrane</keyword>
<comment type="caution">
    <text evidence="3">The sequence shown here is derived from an EMBL/GenBank/DDBJ whole genome shotgun (WGS) entry which is preliminary data.</text>
</comment>
<dbReference type="RefSeq" id="WP_176393175.1">
    <property type="nucleotide sequence ID" value="NZ_MWPH01000001.1"/>
</dbReference>
<evidence type="ECO:0000256" key="1">
    <source>
        <dbReference type="SAM" id="Phobius"/>
    </source>
</evidence>
<sequence>MSAKAGAFALIAGLVTFFGVGLTVTGLTEHWVNYSLLLGLFAGTAASLAVTTSVSVVLGEDVPAQKRRIAGIIAGFGGGLVVGLLGAAWLEGIGPVASMGIGFATGCLVAVGVGLIDPFGSDTPRESTDDDRDARD</sequence>